<dbReference type="CDD" id="cd10146">
    <property type="entry name" value="LabA_like_C"/>
    <property type="match status" value="1"/>
</dbReference>
<dbReference type="PANTHER" id="PTHR35811:SF1">
    <property type="entry name" value="HTH OST-TYPE DOMAIN-CONTAINING PROTEIN"/>
    <property type="match status" value="1"/>
</dbReference>
<dbReference type="Gene3D" id="3.40.50.1010">
    <property type="entry name" value="5'-nuclease"/>
    <property type="match status" value="1"/>
</dbReference>
<dbReference type="Pfam" id="PF12872">
    <property type="entry name" value="OST-HTH"/>
    <property type="match status" value="1"/>
</dbReference>
<dbReference type="KEGG" id="tpp:TPASS_0894"/>
<evidence type="ECO:0000313" key="3">
    <source>
        <dbReference type="Proteomes" id="UP000001202"/>
    </source>
</evidence>
<dbReference type="Pfam" id="PF01936">
    <property type="entry name" value="NYN"/>
    <property type="match status" value="1"/>
</dbReference>
<dbReference type="InterPro" id="IPR012340">
    <property type="entry name" value="NA-bd_OB-fold"/>
</dbReference>
<dbReference type="Gene3D" id="2.40.50.140">
    <property type="entry name" value="Nucleic acid-binding proteins"/>
    <property type="match status" value="1"/>
</dbReference>
<reference evidence="2 3" key="1">
    <citation type="journal article" date="2008" name="BMC Microbiol.">
        <title>Complete genome sequence of Treponema pallidum ssp. pallidum strain SS14 determined with oligonucleotide arrays.</title>
        <authorList>
            <person name="Matejkova P."/>
            <person name="Strouhal M."/>
            <person name="Smajs D."/>
            <person name="Norris S.J."/>
            <person name="Palzkill T."/>
            <person name="Petrosino J.F."/>
            <person name="Sodergren E."/>
            <person name="Norton J.E."/>
            <person name="Singh J."/>
            <person name="Richmond T.A."/>
            <person name="Molla M.N."/>
            <person name="Albert T.J."/>
            <person name="Weinstock G.M."/>
        </authorList>
    </citation>
    <scope>NUCLEOTIDE SEQUENCE [LARGE SCALE GENOMIC DNA]</scope>
    <source>
        <strain evidence="2 3">SS14</strain>
    </source>
</reference>
<accession>A0A0H3BLI7</accession>
<proteinExistence type="predicted"/>
<organism evidence="2 3">
    <name type="scientific">Treponema pallidum subsp. pallidum (strain SS14)</name>
    <dbReference type="NCBI Taxonomy" id="455434"/>
    <lineage>
        <taxon>Bacteria</taxon>
        <taxon>Pseudomonadati</taxon>
        <taxon>Spirochaetota</taxon>
        <taxon>Spirochaetia</taxon>
        <taxon>Spirochaetales</taxon>
        <taxon>Treponemataceae</taxon>
        <taxon>Treponema</taxon>
    </lineage>
</organism>
<dbReference type="EMBL" id="CP000805">
    <property type="protein sequence ID" value="ACD71310.1"/>
    <property type="molecule type" value="Genomic_DNA"/>
</dbReference>
<dbReference type="Gene3D" id="3.30.420.610">
    <property type="entry name" value="LOTUS domain-like"/>
    <property type="match status" value="1"/>
</dbReference>
<dbReference type="PATRIC" id="fig|455434.6.peg.882"/>
<evidence type="ECO:0000313" key="2">
    <source>
        <dbReference type="EMBL" id="ACD71310.1"/>
    </source>
</evidence>
<feature type="domain" description="HTH OST-type" evidence="1">
    <location>
        <begin position="178"/>
        <end position="253"/>
    </location>
</feature>
<dbReference type="CDD" id="cd11297">
    <property type="entry name" value="PIN_LabA-like_N_1"/>
    <property type="match status" value="1"/>
</dbReference>
<dbReference type="Proteomes" id="UP000001202">
    <property type="component" value="Chromosome"/>
</dbReference>
<dbReference type="RefSeq" id="WP_010882337.1">
    <property type="nucleotide sequence ID" value="NC_010741.1"/>
</dbReference>
<evidence type="ECO:0000259" key="1">
    <source>
        <dbReference type="PROSITE" id="PS51644"/>
    </source>
</evidence>
<dbReference type="AlphaFoldDB" id="A0A0H3BLI7"/>
<dbReference type="InterPro" id="IPR041966">
    <property type="entry name" value="LOTUS-like"/>
</dbReference>
<dbReference type="GO" id="GO:0004540">
    <property type="term" value="F:RNA nuclease activity"/>
    <property type="evidence" value="ECO:0007669"/>
    <property type="project" value="InterPro"/>
</dbReference>
<dbReference type="PANTHER" id="PTHR35811">
    <property type="entry name" value="SLR1870 PROTEIN"/>
    <property type="match status" value="1"/>
</dbReference>
<dbReference type="PROSITE" id="PS51644">
    <property type="entry name" value="HTH_OST"/>
    <property type="match status" value="1"/>
</dbReference>
<dbReference type="GeneID" id="93876648"/>
<dbReference type="InterPro" id="IPR025605">
    <property type="entry name" value="OST-HTH/LOTUS_dom"/>
</dbReference>
<protein>
    <recommendedName>
        <fullName evidence="1">HTH OST-type domain-containing protein</fullName>
    </recommendedName>
</protein>
<gene>
    <name evidence="2" type="ordered locus">TPASS_0894</name>
</gene>
<sequence>MEKKFALLIDGDNISPKFLEGIVGEVSKEGDIHVRRVYGDWTTPNMNGWKGLLTKIPIRPVQQFRYGDNATDNTIIMEAIELANNNRAINAVCIASTDSDYYSLALKLREYGLYVLGIGKRNAREIWVSACNEFKYIENIETEHFGLSAGFAFHTESDAAAVPGAGVDAVEEDTGGFDLGKLIAHAYRNSRMTEEGWVSLSNLGKSLRITKPEFDPRSYNHSTLREMVEALPELFEVQSDRRIPPNYWVRAVRGAHKRTVLYGVIKRFRERDRWGVISHEELGDFRFVYSNLKRECRATALPEGTTVSFSVFRMPNDQGKSDEERHGRAADVLVVKRVAG</sequence>
<name>A0A0H3BLI7_TREPS</name>
<dbReference type="InterPro" id="IPR021139">
    <property type="entry name" value="NYN"/>
</dbReference>